<dbReference type="Proteomes" id="UP000515960">
    <property type="component" value="Chromosome"/>
</dbReference>
<name>A0A7G9B1U6_9FIRM</name>
<evidence type="ECO:0000313" key="3">
    <source>
        <dbReference type="Proteomes" id="UP000515960"/>
    </source>
</evidence>
<proteinExistence type="predicted"/>
<dbReference type="EMBL" id="CP060490">
    <property type="protein sequence ID" value="QNL43527.1"/>
    <property type="molecule type" value="Genomic_DNA"/>
</dbReference>
<evidence type="ECO:0000313" key="2">
    <source>
        <dbReference type="EMBL" id="QNL43527.1"/>
    </source>
</evidence>
<dbReference type="RefSeq" id="WP_187332118.1">
    <property type="nucleotide sequence ID" value="NZ_CP060490.1"/>
</dbReference>
<dbReference type="AlphaFoldDB" id="A0A7G9B1U6"/>
<organism evidence="2 3">
    <name type="scientific">Oscillibacter hominis</name>
    <dbReference type="NCBI Taxonomy" id="2763056"/>
    <lineage>
        <taxon>Bacteria</taxon>
        <taxon>Bacillati</taxon>
        <taxon>Bacillota</taxon>
        <taxon>Clostridia</taxon>
        <taxon>Eubacteriales</taxon>
        <taxon>Oscillospiraceae</taxon>
        <taxon>Oscillibacter</taxon>
    </lineage>
</organism>
<protein>
    <submittedName>
        <fullName evidence="2">Zinc ribbon domain-containing protein</fullName>
    </submittedName>
</protein>
<evidence type="ECO:0000259" key="1">
    <source>
        <dbReference type="Pfam" id="PF12773"/>
    </source>
</evidence>
<dbReference type="Pfam" id="PF12773">
    <property type="entry name" value="DZR"/>
    <property type="match status" value="1"/>
</dbReference>
<accession>A0A7G9B1U6</accession>
<keyword evidence="3" id="KW-1185">Reference proteome</keyword>
<dbReference type="InterPro" id="IPR025874">
    <property type="entry name" value="DZR"/>
</dbReference>
<sequence>MGLLDYSIRRGISRAVGTVVEDKILEMVAPKAKENIAKNQTELAAAAAGLANAANQATMQLAQNVKICPRCGERTTADKRFCPSCGAALPENTAYEQMRERHAFCAYCGTVLPDGVKFCPGCGAPTAPAKRICAGCGKENAPGIRFCGACGTKME</sequence>
<reference evidence="2 3" key="1">
    <citation type="submission" date="2020-08" db="EMBL/GenBank/DDBJ databases">
        <authorList>
            <person name="Liu C."/>
            <person name="Sun Q."/>
        </authorList>
    </citation>
    <scope>NUCLEOTIDE SEQUENCE [LARGE SCALE GENOMIC DNA]</scope>
    <source>
        <strain evidence="2 3">NSJ-62</strain>
    </source>
</reference>
<gene>
    <name evidence="2" type="ORF">H8790_08535</name>
</gene>
<dbReference type="KEGG" id="ohi:H8790_08535"/>
<feature type="domain" description="DZANK-type" evidence="1">
    <location>
        <begin position="68"/>
        <end position="123"/>
    </location>
</feature>